<dbReference type="Proteomes" id="UP000038055">
    <property type="component" value="Unassembled WGS sequence"/>
</dbReference>
<feature type="transmembrane region" description="Helical" evidence="1">
    <location>
        <begin position="43"/>
        <end position="63"/>
    </location>
</feature>
<dbReference type="Pfam" id="PF13858">
    <property type="entry name" value="DUF4199"/>
    <property type="match status" value="1"/>
</dbReference>
<reference evidence="3" key="1">
    <citation type="submission" date="2015-01" db="EMBL/GenBank/DDBJ databases">
        <authorList>
            <person name="MANFREDI Pablo"/>
        </authorList>
    </citation>
    <scope>NUCLEOTIDE SEQUENCE [LARGE SCALE GENOMIC DNA]</scope>
    <source>
        <strain evidence="3">Ccyn2B</strain>
    </source>
</reference>
<keyword evidence="1" id="KW-0812">Transmembrane</keyword>
<name>A0A0B7HIL2_9FLAO</name>
<evidence type="ECO:0000313" key="2">
    <source>
        <dbReference type="EMBL" id="CEN37702.1"/>
    </source>
</evidence>
<keyword evidence="1" id="KW-1133">Transmembrane helix</keyword>
<feature type="transmembrane region" description="Helical" evidence="1">
    <location>
        <begin position="148"/>
        <end position="171"/>
    </location>
</feature>
<organism evidence="2 3">
    <name type="scientific">Capnocytophaga cynodegmi</name>
    <dbReference type="NCBI Taxonomy" id="28189"/>
    <lineage>
        <taxon>Bacteria</taxon>
        <taxon>Pseudomonadati</taxon>
        <taxon>Bacteroidota</taxon>
        <taxon>Flavobacteriia</taxon>
        <taxon>Flavobacteriales</taxon>
        <taxon>Flavobacteriaceae</taxon>
        <taxon>Capnocytophaga</taxon>
    </lineage>
</organism>
<dbReference type="GO" id="GO:0005840">
    <property type="term" value="C:ribosome"/>
    <property type="evidence" value="ECO:0007669"/>
    <property type="project" value="UniProtKB-KW"/>
</dbReference>
<evidence type="ECO:0000256" key="1">
    <source>
        <dbReference type="SAM" id="Phobius"/>
    </source>
</evidence>
<keyword evidence="2" id="KW-0689">Ribosomal protein</keyword>
<dbReference type="InterPro" id="IPR025250">
    <property type="entry name" value="DUF4199"/>
</dbReference>
<sequence>METNVVNSKNIMLKNGLYLGLAMVLVNVIMYVSGMTYSGNTLMGIISTILKFALMIFFIVLGIKQFRTENSDFLRLSQALKVGIGIALVMAIIEAVYSLLFTTVIEPDFNNKILDVQRAAMIEANPNLTQQQLDGAIEISRKFMSPVFALPISIVWNLFLGLIISLIAGAVMQKKEQTY</sequence>
<feature type="transmembrane region" description="Helical" evidence="1">
    <location>
        <begin position="84"/>
        <end position="105"/>
    </location>
</feature>
<proteinExistence type="predicted"/>
<gene>
    <name evidence="2" type="ORF">CCYN2B_40184</name>
</gene>
<dbReference type="AlphaFoldDB" id="A0A0B7HIL2"/>
<dbReference type="eggNOG" id="ENOG5031WK9">
    <property type="taxonomic scope" value="Bacteria"/>
</dbReference>
<dbReference type="EMBL" id="CDOD01000034">
    <property type="protein sequence ID" value="CEN37702.1"/>
    <property type="molecule type" value="Genomic_DNA"/>
</dbReference>
<accession>A0A0B7HIL2</accession>
<feature type="transmembrane region" description="Helical" evidence="1">
    <location>
        <begin position="17"/>
        <end position="37"/>
    </location>
</feature>
<protein>
    <submittedName>
        <fullName evidence="2">50S ribosomal protein L31 type B</fullName>
    </submittedName>
</protein>
<keyword evidence="1" id="KW-0472">Membrane</keyword>
<dbReference type="RefSeq" id="WP_041993321.1">
    <property type="nucleotide sequence ID" value="NZ_BOQG01000002.1"/>
</dbReference>
<keyword evidence="3" id="KW-1185">Reference proteome</keyword>
<evidence type="ECO:0000313" key="3">
    <source>
        <dbReference type="Proteomes" id="UP000038055"/>
    </source>
</evidence>
<keyword evidence="2" id="KW-0687">Ribonucleoprotein</keyword>